<keyword evidence="5" id="KW-1185">Reference proteome</keyword>
<evidence type="ECO:0000313" key="4">
    <source>
        <dbReference type="EMBL" id="SDP04181.1"/>
    </source>
</evidence>
<dbReference type="CDD" id="cd03360">
    <property type="entry name" value="LbH_AT_putative"/>
    <property type="match status" value="1"/>
</dbReference>
<evidence type="ECO:0000256" key="3">
    <source>
        <dbReference type="PIRSR" id="PIRSR620019-1"/>
    </source>
</evidence>
<dbReference type="InterPro" id="IPR050179">
    <property type="entry name" value="Trans_hexapeptide_repeat"/>
</dbReference>
<dbReference type="Gene3D" id="2.160.10.10">
    <property type="entry name" value="Hexapeptide repeat proteins"/>
    <property type="match status" value="1"/>
</dbReference>
<sequence>MTRPLLLIGAGGLARETMAAVAAVNAVSPRWELLGLLDANTARHGAVVDGATVLGPVEAVHDHPDAEVLICTASSRDAGSRLRIAAELGLANGRYATLVHPAASVAAGTEIGAGTMLFAGCVVTAPQRIGEFVLAMPQVLLTHDDEVGDGVTLAGRVALAGAVRVGTGAYLGAGALVREGLRIGERALVGMGAVVLQDIPDGETWAGVPARKLPARIGVAG</sequence>
<feature type="site" description="Increases basicity of active site His" evidence="3">
    <location>
        <position position="144"/>
    </location>
</feature>
<evidence type="ECO:0000313" key="5">
    <source>
        <dbReference type="Proteomes" id="UP000199651"/>
    </source>
</evidence>
<keyword evidence="2" id="KW-0677">Repeat</keyword>
<dbReference type="EMBL" id="FNJB01000006">
    <property type="protein sequence ID" value="SDP04181.1"/>
    <property type="molecule type" value="Genomic_DNA"/>
</dbReference>
<gene>
    <name evidence="4" type="ORF">SAMN05192558_106111</name>
</gene>
<evidence type="ECO:0000256" key="1">
    <source>
        <dbReference type="ARBA" id="ARBA00022679"/>
    </source>
</evidence>
<dbReference type="OrthoDB" id="3697257at2"/>
<dbReference type="PANTHER" id="PTHR43300:SF7">
    <property type="entry name" value="UDP-N-ACETYLBACILLOSAMINE N-ACETYLTRANSFERASE"/>
    <property type="match status" value="1"/>
</dbReference>
<evidence type="ECO:0000256" key="2">
    <source>
        <dbReference type="ARBA" id="ARBA00022737"/>
    </source>
</evidence>
<dbReference type="PROSITE" id="PS00101">
    <property type="entry name" value="HEXAPEP_TRANSFERASES"/>
    <property type="match status" value="1"/>
</dbReference>
<accession>A0A1H0PGK1</accession>
<organism evidence="4 5">
    <name type="scientific">Actinokineospora alba</name>
    <dbReference type="NCBI Taxonomy" id="504798"/>
    <lineage>
        <taxon>Bacteria</taxon>
        <taxon>Bacillati</taxon>
        <taxon>Actinomycetota</taxon>
        <taxon>Actinomycetes</taxon>
        <taxon>Pseudonocardiales</taxon>
        <taxon>Pseudonocardiaceae</taxon>
        <taxon>Actinokineospora</taxon>
    </lineage>
</organism>
<dbReference type="Proteomes" id="UP000199651">
    <property type="component" value="Unassembled WGS sequence"/>
</dbReference>
<dbReference type="STRING" id="504798.SAMN05421871_106341"/>
<dbReference type="PANTHER" id="PTHR43300">
    <property type="entry name" value="ACETYLTRANSFERASE"/>
    <property type="match status" value="1"/>
</dbReference>
<reference evidence="5" key="1">
    <citation type="submission" date="2016-10" db="EMBL/GenBank/DDBJ databases">
        <authorList>
            <person name="Varghese N."/>
            <person name="Submissions S."/>
        </authorList>
    </citation>
    <scope>NUCLEOTIDE SEQUENCE [LARGE SCALE GENOMIC DNA]</scope>
    <source>
        <strain evidence="5">IBRC-M 10655</strain>
    </source>
</reference>
<keyword evidence="4" id="KW-0012">Acyltransferase</keyword>
<keyword evidence="1 4" id="KW-0808">Transferase</keyword>
<dbReference type="SUPFAM" id="SSF51161">
    <property type="entry name" value="Trimeric LpxA-like enzymes"/>
    <property type="match status" value="1"/>
</dbReference>
<dbReference type="InterPro" id="IPR018357">
    <property type="entry name" value="Hexapep_transf_CS"/>
</dbReference>
<dbReference type="Gene3D" id="3.40.50.20">
    <property type="match status" value="1"/>
</dbReference>
<name>A0A1H0PGK1_9PSEU</name>
<dbReference type="GO" id="GO:0016746">
    <property type="term" value="F:acyltransferase activity"/>
    <property type="evidence" value="ECO:0007669"/>
    <property type="project" value="UniProtKB-KW"/>
</dbReference>
<dbReference type="NCBIfam" id="TIGR03570">
    <property type="entry name" value="NeuD_NnaD"/>
    <property type="match status" value="1"/>
</dbReference>
<feature type="active site" description="Proton acceptor" evidence="3">
    <location>
        <position position="143"/>
    </location>
</feature>
<dbReference type="AlphaFoldDB" id="A0A1H0PGK1"/>
<protein>
    <submittedName>
        <fullName evidence="4">Sugar O-acyltransferase, sialic acid O-acetyltransferase NeuD family</fullName>
    </submittedName>
</protein>
<dbReference type="InterPro" id="IPR020019">
    <property type="entry name" value="AcTrfase_PglD-like"/>
</dbReference>
<dbReference type="InterPro" id="IPR011004">
    <property type="entry name" value="Trimer_LpxA-like_sf"/>
</dbReference>
<dbReference type="RefSeq" id="WP_091376007.1">
    <property type="nucleotide sequence ID" value="NZ_FNDV01000006.1"/>
</dbReference>
<proteinExistence type="predicted"/>